<name>A0A431W4S2_9BACI</name>
<dbReference type="RefSeq" id="WP_126409106.1">
    <property type="nucleotide sequence ID" value="NZ_RXNT01000010.1"/>
</dbReference>
<dbReference type="OrthoDB" id="2417886at2"/>
<dbReference type="GO" id="GO:0009234">
    <property type="term" value="P:menaquinone biosynthetic process"/>
    <property type="evidence" value="ECO:0007669"/>
    <property type="project" value="InterPro"/>
</dbReference>
<dbReference type="InterPro" id="IPR009920">
    <property type="entry name" value="HEPPP_synth_su1"/>
</dbReference>
<dbReference type="AlphaFoldDB" id="A0A431W4S2"/>
<comment type="caution">
    <text evidence="1">The sequence shown here is derived from an EMBL/GenBank/DDBJ whole genome shotgun (WGS) entry which is preliminary data.</text>
</comment>
<dbReference type="Pfam" id="PF07307">
    <property type="entry name" value="HEPPP_synt_1"/>
    <property type="match status" value="1"/>
</dbReference>
<organism evidence="1 2">
    <name type="scientific">Bacillus yapensis</name>
    <dbReference type="NCBI Taxonomy" id="2492960"/>
    <lineage>
        <taxon>Bacteria</taxon>
        <taxon>Bacillati</taxon>
        <taxon>Bacillota</taxon>
        <taxon>Bacilli</taxon>
        <taxon>Bacillales</taxon>
        <taxon>Bacillaceae</taxon>
        <taxon>Bacillus</taxon>
    </lineage>
</organism>
<protein>
    <submittedName>
        <fullName evidence="1">Heptaprenyl diphosphate synthase component 1</fullName>
    </submittedName>
</protein>
<dbReference type="Gene3D" id="1.20.120.1450">
    <property type="match status" value="1"/>
</dbReference>
<gene>
    <name evidence="1" type="ORF">EKG37_13090</name>
</gene>
<proteinExistence type="predicted"/>
<sequence length="273" mass="31906">MQDLQKKCEYVREKIKRRISHPFLSQNIEAPIIDDDKLLLLVSFLDEKGMSLSEIEHYVVPTLLLQIALDTHEKVTNDMTGETNQKHRQLTVLAGIYYSGLYYKILAEQDDIEVIRLLAEGIEIINDQKIIVYQQEVNGIENLMESVRKIESSLYQKLITHLQAPEWNDLIANYMFIKRLILEKELFTQSNRSVVFEALKKLVFPKHEHSLRELSLEQKKYLILICDKYINFSKEMLIKAKRNLSILNDAVEEKIEDILHQHQLGAKSLVEEG</sequence>
<evidence type="ECO:0000313" key="1">
    <source>
        <dbReference type="EMBL" id="RTR30433.1"/>
    </source>
</evidence>
<dbReference type="EMBL" id="RXNT01000010">
    <property type="protein sequence ID" value="RTR30433.1"/>
    <property type="molecule type" value="Genomic_DNA"/>
</dbReference>
<reference evidence="1 2" key="1">
    <citation type="submission" date="2018-12" db="EMBL/GenBank/DDBJ databases">
        <title>Bacillus yapensis draft genome sequence.</title>
        <authorList>
            <person name="Yu L."/>
            <person name="Xu X."/>
            <person name="Tang X."/>
        </authorList>
    </citation>
    <scope>NUCLEOTIDE SEQUENCE [LARGE SCALE GENOMIC DNA]</scope>
    <source>
        <strain evidence="1 2">XXST-01</strain>
    </source>
</reference>
<keyword evidence="2" id="KW-1185">Reference proteome</keyword>
<dbReference type="Proteomes" id="UP000271374">
    <property type="component" value="Unassembled WGS sequence"/>
</dbReference>
<accession>A0A431W4S2</accession>
<evidence type="ECO:0000313" key="2">
    <source>
        <dbReference type="Proteomes" id="UP000271374"/>
    </source>
</evidence>